<feature type="region of interest" description="Disordered" evidence="1">
    <location>
        <begin position="1"/>
        <end position="87"/>
    </location>
</feature>
<dbReference type="KEGG" id="pno:SNOG_12140"/>
<dbReference type="VEuPathDB" id="FungiDB:JI435_308240"/>
<reference evidence="3" key="1">
    <citation type="journal article" date="2007" name="Plant Cell">
        <title>Dothideomycete-plant interactions illuminated by genome sequencing and EST analysis of the wheat pathogen Stagonospora nodorum.</title>
        <authorList>
            <person name="Hane J.K."/>
            <person name="Lowe R.G."/>
            <person name="Solomon P.S."/>
            <person name="Tan K.C."/>
            <person name="Schoch C.L."/>
            <person name="Spatafora J.W."/>
            <person name="Crous P.W."/>
            <person name="Kodira C."/>
            <person name="Birren B.W."/>
            <person name="Galagan J.E."/>
            <person name="Torriani S.F."/>
            <person name="McDonald B.A."/>
            <person name="Oliver R.P."/>
        </authorList>
    </citation>
    <scope>NUCLEOTIDE SEQUENCE [LARGE SCALE GENOMIC DNA]</scope>
    <source>
        <strain evidence="3">SN15 / ATCC MYA-4574 / FGSC 10173</strain>
    </source>
</reference>
<accession>Q0U7X4</accession>
<dbReference type="STRING" id="321614.Q0U7X4"/>
<feature type="compositionally biased region" description="Basic and acidic residues" evidence="1">
    <location>
        <begin position="72"/>
        <end position="87"/>
    </location>
</feature>
<proteinExistence type="predicted"/>
<protein>
    <submittedName>
        <fullName evidence="2">Uncharacterized protein</fullName>
    </submittedName>
</protein>
<organism evidence="2 3">
    <name type="scientific">Phaeosphaeria nodorum (strain SN15 / ATCC MYA-4574 / FGSC 10173)</name>
    <name type="common">Glume blotch fungus</name>
    <name type="synonym">Parastagonospora nodorum</name>
    <dbReference type="NCBI Taxonomy" id="321614"/>
    <lineage>
        <taxon>Eukaryota</taxon>
        <taxon>Fungi</taxon>
        <taxon>Dikarya</taxon>
        <taxon>Ascomycota</taxon>
        <taxon>Pezizomycotina</taxon>
        <taxon>Dothideomycetes</taxon>
        <taxon>Pleosporomycetidae</taxon>
        <taxon>Pleosporales</taxon>
        <taxon>Pleosporineae</taxon>
        <taxon>Phaeosphaeriaceae</taxon>
        <taxon>Parastagonospora</taxon>
    </lineage>
</organism>
<dbReference type="EMBL" id="CH445345">
    <property type="protein sequence ID" value="EAT80552.2"/>
    <property type="molecule type" value="Genomic_DNA"/>
</dbReference>
<dbReference type="Proteomes" id="UP000001055">
    <property type="component" value="Unassembled WGS sequence"/>
</dbReference>
<dbReference type="GeneID" id="5979282"/>
<dbReference type="RefSeq" id="XP_001802372.1">
    <property type="nucleotide sequence ID" value="XM_001802320.1"/>
</dbReference>
<evidence type="ECO:0000313" key="2">
    <source>
        <dbReference type="EMBL" id="EAT80552.2"/>
    </source>
</evidence>
<dbReference type="InParanoid" id="Q0U7X4"/>
<sequence length="226" mass="25931">MPDNKGVGWRKKSKPKELQPLKLGLDHLVGADDASDRRRHHGWRKTIQGSRPATPATAPPVTPTVEETEDALSERTEPTTPRRDSKPKLVRYTSLFSSFASTPKGPEFSEPWGEEPLLFEPYADPKLAIASIRAHMASFSMKPIPPEHNNNLFRIFEDYHKRRDEIDRLRIALKELSERQLQYETGWADYERQYAEEIRRLELLIAQGVTGVAGYKMRVNHHLAPK</sequence>
<dbReference type="AlphaFoldDB" id="Q0U7X4"/>
<evidence type="ECO:0000313" key="3">
    <source>
        <dbReference type="Proteomes" id="UP000001055"/>
    </source>
</evidence>
<evidence type="ECO:0000256" key="1">
    <source>
        <dbReference type="SAM" id="MobiDB-lite"/>
    </source>
</evidence>
<gene>
    <name evidence="2" type="ORF">SNOG_12140</name>
</gene>
<name>Q0U7X4_PHANO</name>